<evidence type="ECO:0000259" key="1">
    <source>
        <dbReference type="Pfam" id="PF00675"/>
    </source>
</evidence>
<dbReference type="InterPro" id="IPR011765">
    <property type="entry name" value="Pept_M16_N"/>
</dbReference>
<reference evidence="3" key="1">
    <citation type="submission" date="2017-09" db="EMBL/GenBank/DDBJ databases">
        <title>The complete genome of Sulfurospirillum sp. JPD-1.</title>
        <authorList>
            <person name="Goris T."/>
        </authorList>
    </citation>
    <scope>NUCLEOTIDE SEQUENCE [LARGE SCALE GENOMIC DNA]</scope>
    <source>
        <strain evidence="3">JPD-1</strain>
    </source>
</reference>
<organism evidence="2 3">
    <name type="scientific">Sulfurospirillum diekertiae</name>
    <dbReference type="NCBI Taxonomy" id="1854492"/>
    <lineage>
        <taxon>Bacteria</taxon>
        <taxon>Pseudomonadati</taxon>
        <taxon>Campylobacterota</taxon>
        <taxon>Epsilonproteobacteria</taxon>
        <taxon>Campylobacterales</taxon>
        <taxon>Sulfurospirillaceae</taxon>
        <taxon>Sulfurospirillum</taxon>
    </lineage>
</organism>
<accession>A0A290HCI3</accession>
<dbReference type="Pfam" id="PF00675">
    <property type="entry name" value="Peptidase_M16"/>
    <property type="match status" value="1"/>
</dbReference>
<keyword evidence="2" id="KW-0378">Hydrolase</keyword>
<dbReference type="SUPFAM" id="SSF63411">
    <property type="entry name" value="LuxS/MPP-like metallohydrolase"/>
    <property type="match status" value="1"/>
</dbReference>
<dbReference type="GO" id="GO:0008233">
    <property type="term" value="F:peptidase activity"/>
    <property type="evidence" value="ECO:0007669"/>
    <property type="project" value="UniProtKB-KW"/>
</dbReference>
<evidence type="ECO:0000313" key="3">
    <source>
        <dbReference type="Proteomes" id="UP000217349"/>
    </source>
</evidence>
<sequence>MKKLFFTIMILLQGVLVSQEISQINVNGVEIPIVFEKDASLPLVSVQLVVKNAGSMEDGANEGIAKFLAGMLGEGTKEMGATAFAEELEFRAISLDAHAGVETLVFEASALKSSFLMLWR</sequence>
<dbReference type="Proteomes" id="UP000217349">
    <property type="component" value="Chromosome"/>
</dbReference>
<feature type="domain" description="Peptidase M16 N-terminal" evidence="1">
    <location>
        <begin position="33"/>
        <end position="114"/>
    </location>
</feature>
<dbReference type="EMBL" id="CP023275">
    <property type="protein sequence ID" value="ATB69253.1"/>
    <property type="molecule type" value="Genomic_DNA"/>
</dbReference>
<dbReference type="InterPro" id="IPR011249">
    <property type="entry name" value="Metalloenz_LuxS/M16"/>
</dbReference>
<proteinExistence type="predicted"/>
<dbReference type="Gene3D" id="3.30.830.10">
    <property type="entry name" value="Metalloenzyme, LuxS/M16 peptidase-like"/>
    <property type="match status" value="1"/>
</dbReference>
<dbReference type="KEGG" id="sulj:SJPD1_1141"/>
<keyword evidence="2" id="KW-0645">Protease</keyword>
<protein>
    <submittedName>
        <fullName evidence="2">Zinc protease-like protein</fullName>
    </submittedName>
</protein>
<dbReference type="GO" id="GO:0046872">
    <property type="term" value="F:metal ion binding"/>
    <property type="evidence" value="ECO:0007669"/>
    <property type="project" value="InterPro"/>
</dbReference>
<gene>
    <name evidence="2" type="ORF">SJPD1_1141</name>
</gene>
<name>A0A290HCI3_9BACT</name>
<evidence type="ECO:0000313" key="2">
    <source>
        <dbReference type="EMBL" id="ATB69253.1"/>
    </source>
</evidence>
<dbReference type="AlphaFoldDB" id="A0A290HCI3"/>
<dbReference type="GO" id="GO:0006508">
    <property type="term" value="P:proteolysis"/>
    <property type="evidence" value="ECO:0007669"/>
    <property type="project" value="UniProtKB-KW"/>
</dbReference>